<accession>A0A8F5BUP2</accession>
<dbReference type="Proteomes" id="UP000693941">
    <property type="component" value="Chromosome"/>
</dbReference>
<dbReference type="EMBL" id="CP077715">
    <property type="protein sequence ID" value="QXJ31690.1"/>
    <property type="molecule type" value="Genomic_DNA"/>
</dbReference>
<evidence type="ECO:0000313" key="1">
    <source>
        <dbReference type="EMBL" id="QXJ31690.1"/>
    </source>
</evidence>
<protein>
    <submittedName>
        <fullName evidence="1">Uncharacterized protein</fullName>
    </submittedName>
</protein>
<evidence type="ECO:0000313" key="2">
    <source>
        <dbReference type="Proteomes" id="UP000693941"/>
    </source>
</evidence>
<sequence length="46" mass="5210">MLERDSIAPPNIMRKVDGRVVAFPSTSPNDSRVKVYDPLRGAPWRN</sequence>
<proteinExistence type="predicted"/>
<gene>
    <name evidence="1" type="ORF">J5U21_01341</name>
</gene>
<name>A0A8F5BUP2_9CREN</name>
<organism evidence="1 2">
    <name type="scientific">Saccharolobus shibatae</name>
    <dbReference type="NCBI Taxonomy" id="2286"/>
    <lineage>
        <taxon>Archaea</taxon>
        <taxon>Thermoproteota</taxon>
        <taxon>Thermoprotei</taxon>
        <taxon>Sulfolobales</taxon>
        <taxon>Sulfolobaceae</taxon>
        <taxon>Saccharolobus</taxon>
    </lineage>
</organism>
<reference evidence="1" key="1">
    <citation type="journal article" date="2021" name="Environ. Microbiol.">
        <title>New insights into the diversity and evolution of the archaeal mobilome from three complete genomes of Saccharolobus shibatae.</title>
        <authorList>
            <person name="Medvedeva S."/>
            <person name="Brandt D."/>
            <person name="Cvirkaite-Krupovic V."/>
            <person name="Liu Y."/>
            <person name="Severinov K."/>
            <person name="Ishino S."/>
            <person name="Ishino Y."/>
            <person name="Prangishvili D."/>
            <person name="Kalinowski J."/>
            <person name="Krupovic M."/>
        </authorList>
    </citation>
    <scope>NUCLEOTIDE SEQUENCE</scope>
    <source>
        <strain evidence="1">BEU9</strain>
    </source>
</reference>
<dbReference type="AlphaFoldDB" id="A0A8F5BUP2"/>